<keyword evidence="1" id="KW-0812">Transmembrane</keyword>
<keyword evidence="1" id="KW-0472">Membrane</keyword>
<dbReference type="RefSeq" id="WP_127339966.1">
    <property type="nucleotide sequence ID" value="NZ_QWDM01000014.1"/>
</dbReference>
<feature type="transmembrane region" description="Helical" evidence="1">
    <location>
        <begin position="113"/>
        <end position="130"/>
    </location>
</feature>
<name>A0A434A360_9FLAO</name>
<accession>A0A434A360</accession>
<dbReference type="AlphaFoldDB" id="A0A434A360"/>
<evidence type="ECO:0000256" key="1">
    <source>
        <dbReference type="SAM" id="Phobius"/>
    </source>
</evidence>
<dbReference type="Proteomes" id="UP000288102">
    <property type="component" value="Unassembled WGS sequence"/>
</dbReference>
<comment type="caution">
    <text evidence="2">The sequence shown here is derived from an EMBL/GenBank/DDBJ whole genome shotgun (WGS) entry which is preliminary data.</text>
</comment>
<proteinExistence type="predicted"/>
<dbReference type="EMBL" id="QWDM01000014">
    <property type="protein sequence ID" value="RUT68772.1"/>
    <property type="molecule type" value="Genomic_DNA"/>
</dbReference>
<reference evidence="3" key="1">
    <citation type="journal article" date="2019" name="Syst. Appl. Microbiol.">
        <title>Flavobacterium circumlabens sp. nov. and Flavobacterium cupreum sp. nov., two psychrotrophic species isolated from Antarctic environmental samples.</title>
        <authorList>
            <person name="Kralova S."/>
            <person name="Busse H.-J."/>
            <person name="Svec P."/>
            <person name="Maslanova I."/>
            <person name="Stankova E."/>
            <person name="Bartak M."/>
            <person name="Sedlacek I."/>
        </authorList>
    </citation>
    <scope>NUCLEOTIDE SEQUENCE [LARGE SCALE GENOMIC DNA]</scope>
    <source>
        <strain evidence="3">CCM 8825</strain>
    </source>
</reference>
<evidence type="ECO:0000313" key="3">
    <source>
        <dbReference type="Proteomes" id="UP000288102"/>
    </source>
</evidence>
<keyword evidence="3" id="KW-1185">Reference proteome</keyword>
<gene>
    <name evidence="2" type="ORF">D0817_19350</name>
</gene>
<feature type="transmembrane region" description="Helical" evidence="1">
    <location>
        <begin position="88"/>
        <end position="107"/>
    </location>
</feature>
<sequence>MDIEIIKAKYLNDEIFSDEELLLLSEDFLNHVLTYGKFESKKKLFYTIDNFEIIKDLLSESQIDYNYLHAKIRKVTITERNILEESSISTIIVSIFLLVMNVCLILITPGFHGSLIAPLGILAFCLSKGIKMHNLVKKIETELNL</sequence>
<protein>
    <submittedName>
        <fullName evidence="2">Uncharacterized protein</fullName>
    </submittedName>
</protein>
<evidence type="ECO:0000313" key="2">
    <source>
        <dbReference type="EMBL" id="RUT68772.1"/>
    </source>
</evidence>
<keyword evidence="1" id="KW-1133">Transmembrane helix</keyword>
<organism evidence="2 3">
    <name type="scientific">Flavobacterium cupreum</name>
    <dbReference type="NCBI Taxonomy" id="2133766"/>
    <lineage>
        <taxon>Bacteria</taxon>
        <taxon>Pseudomonadati</taxon>
        <taxon>Bacteroidota</taxon>
        <taxon>Flavobacteriia</taxon>
        <taxon>Flavobacteriales</taxon>
        <taxon>Flavobacteriaceae</taxon>
        <taxon>Flavobacterium</taxon>
    </lineage>
</organism>